<evidence type="ECO:0008006" key="3">
    <source>
        <dbReference type="Google" id="ProtNLM"/>
    </source>
</evidence>
<dbReference type="Proteomes" id="UP000647860">
    <property type="component" value="Unassembled WGS sequence"/>
</dbReference>
<dbReference type="SUPFAM" id="SSF48371">
    <property type="entry name" value="ARM repeat"/>
    <property type="match status" value="1"/>
</dbReference>
<keyword evidence="2" id="KW-1185">Reference proteome</keyword>
<accession>A0ABQ4IN54</accession>
<gene>
    <name evidence="1" type="ORF">Vgi01_60350</name>
</gene>
<organism evidence="1 2">
    <name type="scientific">Micromonospora gifhornensis</name>
    <dbReference type="NCBI Taxonomy" id="84594"/>
    <lineage>
        <taxon>Bacteria</taxon>
        <taxon>Bacillati</taxon>
        <taxon>Actinomycetota</taxon>
        <taxon>Actinomycetes</taxon>
        <taxon>Micromonosporales</taxon>
        <taxon>Micromonosporaceae</taxon>
        <taxon>Micromonospora</taxon>
    </lineage>
</organism>
<evidence type="ECO:0000313" key="2">
    <source>
        <dbReference type="Proteomes" id="UP000647860"/>
    </source>
</evidence>
<dbReference type="EMBL" id="BOPA01000082">
    <property type="protein sequence ID" value="GIJ19351.1"/>
    <property type="molecule type" value="Genomic_DNA"/>
</dbReference>
<name>A0ABQ4IN54_9ACTN</name>
<reference evidence="1 2" key="1">
    <citation type="submission" date="2021-01" db="EMBL/GenBank/DDBJ databases">
        <title>Whole genome shotgun sequence of Verrucosispora gifhornensis NBRC 16317.</title>
        <authorList>
            <person name="Komaki H."/>
            <person name="Tamura T."/>
        </authorList>
    </citation>
    <scope>NUCLEOTIDE SEQUENCE [LARGE SCALE GENOMIC DNA]</scope>
    <source>
        <strain evidence="1 2">NBRC 16317</strain>
    </source>
</reference>
<protein>
    <recommendedName>
        <fullName evidence="3">HEAT repeat-containing protein</fullName>
    </recommendedName>
</protein>
<dbReference type="InterPro" id="IPR016024">
    <property type="entry name" value="ARM-type_fold"/>
</dbReference>
<dbReference type="InterPro" id="IPR011989">
    <property type="entry name" value="ARM-like"/>
</dbReference>
<dbReference type="Gene3D" id="1.25.10.10">
    <property type="entry name" value="Leucine-rich Repeat Variant"/>
    <property type="match status" value="1"/>
</dbReference>
<proteinExistence type="predicted"/>
<comment type="caution">
    <text evidence="1">The sequence shown here is derived from an EMBL/GenBank/DDBJ whole genome shotgun (WGS) entry which is preliminary data.</text>
</comment>
<evidence type="ECO:0000313" key="1">
    <source>
        <dbReference type="EMBL" id="GIJ19351.1"/>
    </source>
</evidence>
<sequence>MAMKGSQPAGPLDVGTIGRMVRDGAAGEAMLIKLLASNPDDKNAVIVALGEACGNAGIPILHAIAADRGATIDERCSALVALAKRQGSDASETLARALLDEDRVIRRYGLLCMAYVGDGRSWDAVLYALRVSLAGPAPRFPFALNPAALFSQSEVLPPIAYLARFATNASREEMVVGLVSSNWDKLYNAEQEWLRSHWLACDPNAEKPMPPNLSRIQSWIQRPFFAPLYVD</sequence>